<feature type="region of interest" description="Disordered" evidence="1">
    <location>
        <begin position="103"/>
        <end position="143"/>
    </location>
</feature>
<accession>A0A2T6ZGK4</accession>
<feature type="compositionally biased region" description="Low complexity" evidence="1">
    <location>
        <begin position="105"/>
        <end position="117"/>
    </location>
</feature>
<reference evidence="2 3" key="1">
    <citation type="submission" date="2017-04" db="EMBL/GenBank/DDBJ databases">
        <title>Draft genome sequence of Tuber borchii Vittad., a whitish edible truffle.</title>
        <authorList>
            <consortium name="DOE Joint Genome Institute"/>
            <person name="Murat C."/>
            <person name="Kuo A."/>
            <person name="Barry K.W."/>
            <person name="Clum A."/>
            <person name="Dockter R.B."/>
            <person name="Fauchery L."/>
            <person name="Iotti M."/>
            <person name="Kohler A."/>
            <person name="Labutti K."/>
            <person name="Lindquist E.A."/>
            <person name="Lipzen A."/>
            <person name="Ohm R.A."/>
            <person name="Wang M."/>
            <person name="Grigoriev I.V."/>
            <person name="Zambonelli A."/>
            <person name="Martin F.M."/>
        </authorList>
    </citation>
    <scope>NUCLEOTIDE SEQUENCE [LARGE SCALE GENOMIC DNA]</scope>
    <source>
        <strain evidence="2 3">Tbo3840</strain>
    </source>
</reference>
<feature type="region of interest" description="Disordered" evidence="1">
    <location>
        <begin position="173"/>
        <end position="202"/>
    </location>
</feature>
<evidence type="ECO:0000256" key="1">
    <source>
        <dbReference type="SAM" id="MobiDB-lite"/>
    </source>
</evidence>
<dbReference type="OrthoDB" id="10441920at2759"/>
<dbReference type="EMBL" id="NESQ01000288">
    <property type="protein sequence ID" value="PUU74615.1"/>
    <property type="molecule type" value="Genomic_DNA"/>
</dbReference>
<comment type="caution">
    <text evidence="2">The sequence shown here is derived from an EMBL/GenBank/DDBJ whole genome shotgun (WGS) entry which is preliminary data.</text>
</comment>
<sequence length="423" mass="47323">NHFPVLVQSTGASLVLADPLPSSVSPEDPPTLERNHSLVQPNTLANLDSFAQGPIVLNRSVRVCCLETIQSHANRNRETPETQGIKFRDQKIRYFTTEDQEFHGCSRGSGQCGSGQASRKDDFGNPAGDTEGYPPPSQYPAPTTASAALEHGIQQYQMLGYDQFFLHDIDPATLRSNHQNGGGDTSRGGLRTERRTKRRTPAHGKLGLCVLRGLRPEGTHFLREAGDGPSGGGRAYGEDYDPRGIVWQNGDKDGNHDRHYYHRDHRDTAPGRARVRGVSGATETPAEPDARGERKAATQVSPESPMGQRRPNPARKLSLQAPSVRTTRTRKCVNIAQFFVFLPCSMSCFFPYLWSPSSIFSHSSYSWLFGFRGDLGFSKSDIRWYKRKRRRAIRKVPEFADWDLPRLTRILHHWTWMVPTGQG</sequence>
<organism evidence="2 3">
    <name type="scientific">Tuber borchii</name>
    <name type="common">White truffle</name>
    <dbReference type="NCBI Taxonomy" id="42251"/>
    <lineage>
        <taxon>Eukaryota</taxon>
        <taxon>Fungi</taxon>
        <taxon>Dikarya</taxon>
        <taxon>Ascomycota</taxon>
        <taxon>Pezizomycotina</taxon>
        <taxon>Pezizomycetes</taxon>
        <taxon>Pezizales</taxon>
        <taxon>Tuberaceae</taxon>
        <taxon>Tuber</taxon>
    </lineage>
</organism>
<protein>
    <submittedName>
        <fullName evidence="2">Uncharacterized protein</fullName>
    </submittedName>
</protein>
<feature type="region of interest" description="Disordered" evidence="1">
    <location>
        <begin position="222"/>
        <end position="322"/>
    </location>
</feature>
<evidence type="ECO:0000313" key="3">
    <source>
        <dbReference type="Proteomes" id="UP000244722"/>
    </source>
</evidence>
<keyword evidence="3" id="KW-1185">Reference proteome</keyword>
<feature type="non-terminal residue" evidence="2">
    <location>
        <position position="1"/>
    </location>
</feature>
<feature type="compositionally biased region" description="Basic and acidic residues" evidence="1">
    <location>
        <begin position="250"/>
        <end position="269"/>
    </location>
</feature>
<dbReference type="Proteomes" id="UP000244722">
    <property type="component" value="Unassembled WGS sequence"/>
</dbReference>
<gene>
    <name evidence="2" type="ORF">B9Z19DRAFT_1157616</name>
</gene>
<name>A0A2T6ZGK4_TUBBO</name>
<proteinExistence type="predicted"/>
<dbReference type="AlphaFoldDB" id="A0A2T6ZGK4"/>
<evidence type="ECO:0000313" key="2">
    <source>
        <dbReference type="EMBL" id="PUU74615.1"/>
    </source>
</evidence>